<evidence type="ECO:0000256" key="1">
    <source>
        <dbReference type="SAM" id="MobiDB-lite"/>
    </source>
</evidence>
<dbReference type="AlphaFoldDB" id="A0A0D2ECC2"/>
<reference evidence="2 3" key="1">
    <citation type="submission" date="2015-01" db="EMBL/GenBank/DDBJ databases">
        <title>The Genome Sequence of Capronia semiimmersa CBS27337.</title>
        <authorList>
            <consortium name="The Broad Institute Genomics Platform"/>
            <person name="Cuomo C."/>
            <person name="de Hoog S."/>
            <person name="Gorbushina A."/>
            <person name="Stielow B."/>
            <person name="Teixiera M."/>
            <person name="Abouelleil A."/>
            <person name="Chapman S.B."/>
            <person name="Priest M."/>
            <person name="Young S.K."/>
            <person name="Wortman J."/>
            <person name="Nusbaum C."/>
            <person name="Birren B."/>
        </authorList>
    </citation>
    <scope>NUCLEOTIDE SEQUENCE [LARGE SCALE GENOMIC DNA]</scope>
    <source>
        <strain evidence="2 3">CBS 27337</strain>
    </source>
</reference>
<evidence type="ECO:0000313" key="3">
    <source>
        <dbReference type="Proteomes" id="UP000054266"/>
    </source>
</evidence>
<feature type="compositionally biased region" description="Basic and acidic residues" evidence="1">
    <location>
        <begin position="153"/>
        <end position="164"/>
    </location>
</feature>
<gene>
    <name evidence="2" type="ORF">PV04_00144</name>
</gene>
<evidence type="ECO:0000313" key="2">
    <source>
        <dbReference type="EMBL" id="KIW71917.1"/>
    </source>
</evidence>
<dbReference type="EMBL" id="KN846956">
    <property type="protein sequence ID" value="KIW71917.1"/>
    <property type="molecule type" value="Genomic_DNA"/>
</dbReference>
<feature type="compositionally biased region" description="Basic and acidic residues" evidence="1">
    <location>
        <begin position="176"/>
        <end position="185"/>
    </location>
</feature>
<organism evidence="2 3">
    <name type="scientific">Phialophora macrospora</name>
    <dbReference type="NCBI Taxonomy" id="1851006"/>
    <lineage>
        <taxon>Eukaryota</taxon>
        <taxon>Fungi</taxon>
        <taxon>Dikarya</taxon>
        <taxon>Ascomycota</taxon>
        <taxon>Pezizomycotina</taxon>
        <taxon>Eurotiomycetes</taxon>
        <taxon>Chaetothyriomycetidae</taxon>
        <taxon>Chaetothyriales</taxon>
        <taxon>Herpotrichiellaceae</taxon>
        <taxon>Phialophora</taxon>
    </lineage>
</organism>
<sequence>MNIDVCRVYSGTAAPLQSYLTAQSPVASTDHTHISKPHLAKVEFEEVLVEVFKMFPNPFKSRRAAKAPKKLSNEEAMKWASGGSEPGLQPAKNLPQIPSGQIPSDAKKLPPTPLQEKDLPHIPSGQIPSDAKKLPPTPTDPPLPLPPSVPLGDPRKYKEPKPEPESTPYPGTGGPIEHHLGDDGQMHTALPVGRIFPPSGQSGSSKPAPATALAPAPATTAGTSVPTQTTNRAPPVQV</sequence>
<proteinExistence type="predicted"/>
<accession>A0A0D2ECC2</accession>
<feature type="compositionally biased region" description="Low complexity" evidence="1">
    <location>
        <begin position="207"/>
        <end position="227"/>
    </location>
</feature>
<name>A0A0D2ECC2_9EURO</name>
<protein>
    <submittedName>
        <fullName evidence="2">Uncharacterized protein</fullName>
    </submittedName>
</protein>
<feature type="compositionally biased region" description="Pro residues" evidence="1">
    <location>
        <begin position="135"/>
        <end position="149"/>
    </location>
</feature>
<feature type="region of interest" description="Disordered" evidence="1">
    <location>
        <begin position="63"/>
        <end position="238"/>
    </location>
</feature>
<keyword evidence="3" id="KW-1185">Reference proteome</keyword>
<dbReference type="HOGENOM" id="CLU_1165703_0_0_1"/>
<dbReference type="Proteomes" id="UP000054266">
    <property type="component" value="Unassembled WGS sequence"/>
</dbReference>